<dbReference type="GO" id="GO:0006260">
    <property type="term" value="P:DNA replication"/>
    <property type="evidence" value="ECO:0007669"/>
    <property type="project" value="UniProtKB-UniRule"/>
</dbReference>
<dbReference type="SUPFAM" id="SSF52540">
    <property type="entry name" value="P-loop containing nucleoside triphosphate hydrolases"/>
    <property type="match status" value="1"/>
</dbReference>
<dbReference type="InterPro" id="IPR013986">
    <property type="entry name" value="DExx_box_DNA_helicase_dom_sf"/>
</dbReference>
<evidence type="ECO:0000256" key="7">
    <source>
        <dbReference type="ARBA" id="ARBA00023125"/>
    </source>
</evidence>
<feature type="binding site" evidence="12">
    <location>
        <begin position="23"/>
        <end position="30"/>
    </location>
    <ligand>
        <name>ATP</name>
        <dbReference type="ChEBI" id="CHEBI:30616"/>
    </ligand>
</feature>
<dbReference type="GO" id="GO:0005829">
    <property type="term" value="C:cytosol"/>
    <property type="evidence" value="ECO:0007669"/>
    <property type="project" value="TreeGrafter"/>
</dbReference>
<dbReference type="GO" id="GO:0016887">
    <property type="term" value="F:ATP hydrolysis activity"/>
    <property type="evidence" value="ECO:0007669"/>
    <property type="project" value="RHEA"/>
</dbReference>
<comment type="similarity">
    <text evidence="1 11">Belongs to the helicase family. UvrD subfamily.</text>
</comment>
<keyword evidence="4 11" id="KW-0378">Hydrolase</keyword>
<accession>A0A371JXQ3</accession>
<feature type="domain" description="UvrD-like helicase C-terminal" evidence="14">
    <location>
        <begin position="280"/>
        <end position="552"/>
    </location>
</feature>
<evidence type="ECO:0000256" key="4">
    <source>
        <dbReference type="ARBA" id="ARBA00022801"/>
    </source>
</evidence>
<dbReference type="InterPro" id="IPR005752">
    <property type="entry name" value="Helicase_Rep"/>
</dbReference>
<dbReference type="GO" id="GO:0043138">
    <property type="term" value="F:3'-5' DNA helicase activity"/>
    <property type="evidence" value="ECO:0007669"/>
    <property type="project" value="UniProtKB-UniRule"/>
</dbReference>
<comment type="subunit">
    <text evidence="11">Homodimer.</text>
</comment>
<evidence type="ECO:0000256" key="6">
    <source>
        <dbReference type="ARBA" id="ARBA00022840"/>
    </source>
</evidence>
<evidence type="ECO:0000313" key="16">
    <source>
        <dbReference type="Proteomes" id="UP000264492"/>
    </source>
</evidence>
<evidence type="ECO:0000256" key="3">
    <source>
        <dbReference type="ARBA" id="ARBA00022741"/>
    </source>
</evidence>
<evidence type="ECO:0000259" key="14">
    <source>
        <dbReference type="PROSITE" id="PS51217"/>
    </source>
</evidence>
<name>A0A371JXQ3_9GAMM</name>
<evidence type="ECO:0000256" key="11">
    <source>
        <dbReference type="HAMAP-Rule" id="MF_01920"/>
    </source>
</evidence>
<dbReference type="HAMAP" id="MF_01920">
    <property type="entry name" value="Helicase_Rep"/>
    <property type="match status" value="1"/>
</dbReference>
<keyword evidence="5 11" id="KW-0347">Helicase</keyword>
<dbReference type="PANTHER" id="PTHR11070">
    <property type="entry name" value="UVRD / RECB / PCRA DNA HELICASE FAMILY MEMBER"/>
    <property type="match status" value="1"/>
</dbReference>
<dbReference type="InterPro" id="IPR027417">
    <property type="entry name" value="P-loop_NTPase"/>
</dbReference>
<keyword evidence="8 11" id="KW-0413">Isomerase</keyword>
<evidence type="ECO:0000256" key="2">
    <source>
        <dbReference type="ARBA" id="ARBA00022705"/>
    </source>
</evidence>
<dbReference type="InterPro" id="IPR014016">
    <property type="entry name" value="UvrD-like_ATP-bd"/>
</dbReference>
<proteinExistence type="inferred from homology"/>
<dbReference type="PROSITE" id="PS51217">
    <property type="entry name" value="UVRD_HELICASE_CTER"/>
    <property type="match status" value="1"/>
</dbReference>
<dbReference type="Pfam" id="PF13361">
    <property type="entry name" value="UvrD_C"/>
    <property type="match status" value="1"/>
</dbReference>
<evidence type="ECO:0000256" key="9">
    <source>
        <dbReference type="ARBA" id="ARBA00034617"/>
    </source>
</evidence>
<keyword evidence="2 11" id="KW-0235">DNA replication</keyword>
<comment type="function">
    <text evidence="11">Rep helicase is a single-stranded DNA-dependent ATPase involved in DNA replication; it can initiate unwinding at a nick in the DNA. It binds to the single-stranded DNA and acts in a progressive fashion along the DNA in the 3' to 5' direction.</text>
</comment>
<dbReference type="GO" id="GO:0000725">
    <property type="term" value="P:recombinational repair"/>
    <property type="evidence" value="ECO:0007669"/>
    <property type="project" value="TreeGrafter"/>
</dbReference>
<dbReference type="Proteomes" id="UP000264492">
    <property type="component" value="Unassembled WGS sequence"/>
</dbReference>
<keyword evidence="16" id="KW-1185">Reference proteome</keyword>
<dbReference type="RefSeq" id="WP_115860479.1">
    <property type="nucleotide sequence ID" value="NZ_QTSU01000003.1"/>
</dbReference>
<dbReference type="InterPro" id="IPR000212">
    <property type="entry name" value="DNA_helicase_UvrD/REP"/>
</dbReference>
<dbReference type="PROSITE" id="PS51198">
    <property type="entry name" value="UVRD_HELICASE_ATP_BIND"/>
    <property type="match status" value="1"/>
</dbReference>
<comment type="catalytic activity">
    <reaction evidence="10 11">
        <text>ATP + H2O = ADP + phosphate + H(+)</text>
        <dbReference type="Rhea" id="RHEA:13065"/>
        <dbReference type="ChEBI" id="CHEBI:15377"/>
        <dbReference type="ChEBI" id="CHEBI:15378"/>
        <dbReference type="ChEBI" id="CHEBI:30616"/>
        <dbReference type="ChEBI" id="CHEBI:43474"/>
        <dbReference type="ChEBI" id="CHEBI:456216"/>
        <dbReference type="EC" id="5.6.2.4"/>
    </reaction>
</comment>
<dbReference type="Gene3D" id="1.10.486.10">
    <property type="entry name" value="PCRA, domain 4"/>
    <property type="match status" value="1"/>
</dbReference>
<dbReference type="AlphaFoldDB" id="A0A371JXQ3"/>
<sequence>MHGLNPPQRAAVLATEGPLLVLAGAGSGKTRVIVEKIAHLIGSGRMPAKRIAAITFTNKSAKEMKERVAKRIKGDATEGLTICTFHALGLRFLQIEHAKAGLRRGFSVFDSDDSAAQVKDLLPPGSKPDVLDNMRGLISRAKNAGLSPEEALAAAGSPREMEAALLYQRYQQRLTTFNAVDFDDLIRLPVQMLESDEDLRLGWRERIGYLLVDECQDTNDAQYRLLKALAGPRGLFTCVGDDDQSIYAWRGANPDNLLQLGQDYPALQIVKLEQNYRCSNRVLRAANTLIANNPHEHPKTLWSDQPDGERIRVWECRDSAHEAEKVASEIHFLAQKHEAPWSDFCILFRGNHQSRALEKALQLLRVPYHLTGGTAFLERGEVKDALSWLRLIANPDDDAAFLRAVGSPKREVGATTLAKLAELAQQAHMPMSRAAESMHALKQLTPRAANALDGFTQIVRGLRGEAQRVSPAELVRTLAERSGLLAAIRAQCKDEASFQRRKANLEELSDWFDAGKGAGPGELAAQLALLSHADKGEAGNQVRLMSLHAAKGLEFRFVFIVGVEEGNLPHEASIEEGRLDEERRLMYVGITRAKQALYLSHSRETQRWGDRIRLLPSRFIEELPAGELQRDGADPVADAARKQERASAGFAAIKALLEGG</sequence>
<evidence type="ECO:0000256" key="10">
    <source>
        <dbReference type="ARBA" id="ARBA00048988"/>
    </source>
</evidence>
<keyword evidence="7 11" id="KW-0238">DNA-binding</keyword>
<dbReference type="PANTHER" id="PTHR11070:SF64">
    <property type="entry name" value="ATP-DEPENDENT DNA HELICASE REP"/>
    <property type="match status" value="1"/>
</dbReference>
<feature type="domain" description="UvrD-like helicase ATP-binding" evidence="13">
    <location>
        <begin position="2"/>
        <end position="279"/>
    </location>
</feature>
<evidence type="ECO:0000313" key="15">
    <source>
        <dbReference type="EMBL" id="RDZ26445.1"/>
    </source>
</evidence>
<dbReference type="GO" id="GO:0005524">
    <property type="term" value="F:ATP binding"/>
    <property type="evidence" value="ECO:0007669"/>
    <property type="project" value="UniProtKB-UniRule"/>
</dbReference>
<dbReference type="CDD" id="cd17932">
    <property type="entry name" value="DEXQc_UvrD"/>
    <property type="match status" value="1"/>
</dbReference>
<dbReference type="Gene3D" id="1.10.10.160">
    <property type="match status" value="1"/>
</dbReference>
<evidence type="ECO:0000256" key="5">
    <source>
        <dbReference type="ARBA" id="ARBA00022806"/>
    </source>
</evidence>
<dbReference type="EC" id="5.6.2.4" evidence="11"/>
<dbReference type="GO" id="GO:0003697">
    <property type="term" value="F:single-stranded DNA binding"/>
    <property type="evidence" value="ECO:0007669"/>
    <property type="project" value="UniProtKB-UniRule"/>
</dbReference>
<organism evidence="15 16">
    <name type="scientific">Lysobacter silvisoli</name>
    <dbReference type="NCBI Taxonomy" id="2293254"/>
    <lineage>
        <taxon>Bacteria</taxon>
        <taxon>Pseudomonadati</taxon>
        <taxon>Pseudomonadota</taxon>
        <taxon>Gammaproteobacteria</taxon>
        <taxon>Lysobacterales</taxon>
        <taxon>Lysobacteraceae</taxon>
        <taxon>Lysobacter</taxon>
    </lineage>
</organism>
<dbReference type="EMBL" id="QTSU01000003">
    <property type="protein sequence ID" value="RDZ26445.1"/>
    <property type="molecule type" value="Genomic_DNA"/>
</dbReference>
<evidence type="ECO:0000256" key="12">
    <source>
        <dbReference type="PROSITE-ProRule" id="PRU00560"/>
    </source>
</evidence>
<dbReference type="Gene3D" id="3.40.50.300">
    <property type="entry name" value="P-loop containing nucleotide triphosphate hydrolases"/>
    <property type="match status" value="2"/>
</dbReference>
<protein>
    <recommendedName>
        <fullName evidence="11">ATP-dependent DNA helicase Rep</fullName>
        <ecNumber evidence="11">5.6.2.4</ecNumber>
    </recommendedName>
    <alternativeName>
        <fullName evidence="11">DNA 3'-5' helicase Rep</fullName>
    </alternativeName>
</protein>
<dbReference type="OrthoDB" id="9806690at2"/>
<evidence type="ECO:0000259" key="13">
    <source>
        <dbReference type="PROSITE" id="PS51198"/>
    </source>
</evidence>
<dbReference type="InterPro" id="IPR014017">
    <property type="entry name" value="DNA_helicase_UvrD-like_C"/>
</dbReference>
<gene>
    <name evidence="11" type="primary">rep</name>
    <name evidence="15" type="ORF">DX914_15705</name>
</gene>
<feature type="binding site" evidence="11">
    <location>
        <position position="277"/>
    </location>
    <ligand>
        <name>ATP</name>
        <dbReference type="ChEBI" id="CHEBI:30616"/>
    </ligand>
</feature>
<keyword evidence="3 11" id="KW-0547">Nucleotide-binding</keyword>
<reference evidence="15 16" key="1">
    <citation type="submission" date="2018-08" db="EMBL/GenBank/DDBJ databases">
        <title>Lysobacter sp. zong2l5, whole genome shotgun sequence.</title>
        <authorList>
            <person name="Zhang X."/>
            <person name="Feng G."/>
            <person name="Zhu H."/>
        </authorList>
    </citation>
    <scope>NUCLEOTIDE SEQUENCE [LARGE SCALE GENOMIC DNA]</scope>
    <source>
        <strain evidence="16">zong2l5</strain>
    </source>
</reference>
<comment type="caution">
    <text evidence="15">The sequence shown here is derived from an EMBL/GenBank/DDBJ whole genome shotgun (WGS) entry which is preliminary data.</text>
</comment>
<dbReference type="CDD" id="cd18807">
    <property type="entry name" value="SF1_C_UvrD"/>
    <property type="match status" value="1"/>
</dbReference>
<dbReference type="Pfam" id="PF00580">
    <property type="entry name" value="UvrD-helicase"/>
    <property type="match status" value="1"/>
</dbReference>
<keyword evidence="6 11" id="KW-0067">ATP-binding</keyword>
<comment type="catalytic activity">
    <reaction evidence="9 11">
        <text>Couples ATP hydrolysis with the unwinding of duplex DNA by translocating in the 3'-5' direction.</text>
        <dbReference type="EC" id="5.6.2.4"/>
    </reaction>
</comment>
<evidence type="ECO:0000256" key="8">
    <source>
        <dbReference type="ARBA" id="ARBA00023235"/>
    </source>
</evidence>
<evidence type="ECO:0000256" key="1">
    <source>
        <dbReference type="ARBA" id="ARBA00009922"/>
    </source>
</evidence>